<organism evidence="1 2">
    <name type="scientific">Leptospira borgpetersenii str. Brem 328</name>
    <dbReference type="NCBI Taxonomy" id="1049780"/>
    <lineage>
        <taxon>Bacteria</taxon>
        <taxon>Pseudomonadati</taxon>
        <taxon>Spirochaetota</taxon>
        <taxon>Spirochaetia</taxon>
        <taxon>Leptospirales</taxon>
        <taxon>Leptospiraceae</taxon>
        <taxon>Leptospira</taxon>
    </lineage>
</organism>
<name>A0ABC9SIJ5_LEPBO</name>
<proteinExistence type="predicted"/>
<gene>
    <name evidence="1" type="ORF">LEP1GSC056_2857</name>
</gene>
<evidence type="ECO:0000313" key="2">
    <source>
        <dbReference type="Proteomes" id="UP000012166"/>
    </source>
</evidence>
<reference evidence="1 2" key="1">
    <citation type="submission" date="2013-01" db="EMBL/GenBank/DDBJ databases">
        <authorList>
            <person name="Harkins D.M."/>
            <person name="Durkin A.S."/>
            <person name="Brinkac L.M."/>
            <person name="Haft D.H."/>
            <person name="Selengut J.D."/>
            <person name="Sanka R."/>
            <person name="DePew J."/>
            <person name="Purushe J."/>
            <person name="Hartskeerl R.A."/>
            <person name="Ahmed A."/>
            <person name="van der Linden H."/>
            <person name="Goris M.G.A."/>
            <person name="Vinetz J.M."/>
            <person name="Sutton G.G."/>
            <person name="Nierman W.C."/>
            <person name="Fouts D.E."/>
        </authorList>
    </citation>
    <scope>NUCLEOTIDE SEQUENCE [LARGE SCALE GENOMIC DNA]</scope>
    <source>
        <strain evidence="1 2">Brem 328</strain>
    </source>
</reference>
<evidence type="ECO:0000313" key="1">
    <source>
        <dbReference type="EMBL" id="EMN17551.1"/>
    </source>
</evidence>
<protein>
    <submittedName>
        <fullName evidence="1">Uncharacterized protein</fullName>
    </submittedName>
</protein>
<dbReference type="EMBL" id="AHMS02000022">
    <property type="protein sequence ID" value="EMN17551.1"/>
    <property type="molecule type" value="Genomic_DNA"/>
</dbReference>
<accession>A0ABC9SIJ5</accession>
<dbReference type="AlphaFoldDB" id="A0ABC9SIJ5"/>
<sequence>MDGKLIFGQLYCCKKTVQSVAYRTSLKLPKVLYNSNLKVLLILSAEAFS</sequence>
<dbReference type="Proteomes" id="UP000012166">
    <property type="component" value="Unassembled WGS sequence"/>
</dbReference>
<comment type="caution">
    <text evidence="1">The sequence shown here is derived from an EMBL/GenBank/DDBJ whole genome shotgun (WGS) entry which is preliminary data.</text>
</comment>